<evidence type="ECO:0000313" key="1">
    <source>
        <dbReference type="EMBL" id="PBA23813.1"/>
    </source>
</evidence>
<evidence type="ECO:0008006" key="3">
    <source>
        <dbReference type="Google" id="ProtNLM"/>
    </source>
</evidence>
<protein>
    <recommendedName>
        <fullName evidence="3">HipA-like C-terminal domain-containing protein</fullName>
    </recommendedName>
</protein>
<organism evidence="1 2">
    <name type="scientific">Mycobacterium avium</name>
    <dbReference type="NCBI Taxonomy" id="1764"/>
    <lineage>
        <taxon>Bacteria</taxon>
        <taxon>Bacillati</taxon>
        <taxon>Actinomycetota</taxon>
        <taxon>Actinomycetes</taxon>
        <taxon>Mycobacteriales</taxon>
        <taxon>Mycobacteriaceae</taxon>
        <taxon>Mycobacterium</taxon>
        <taxon>Mycobacterium avium complex (MAC)</taxon>
    </lineage>
</organism>
<name>A0A2A2ZBN6_MYCAV</name>
<reference evidence="1 2" key="1">
    <citation type="submission" date="2017-08" db="EMBL/GenBank/DDBJ databases">
        <title>Phylogenetic analysis of Mycobacterium avium complex whole genomes.</title>
        <authorList>
            <person name="Caverly L.J."/>
            <person name="Spilker T."/>
            <person name="Lipuma J."/>
        </authorList>
    </citation>
    <scope>NUCLEOTIDE SEQUENCE [LARGE SCALE GENOMIC DNA]</scope>
    <source>
        <strain evidence="1 2">FLAC0165</strain>
    </source>
</reference>
<accession>A0A2A2ZBN6</accession>
<dbReference type="Gene3D" id="1.10.1070.20">
    <property type="match status" value="1"/>
</dbReference>
<proteinExistence type="predicted"/>
<dbReference type="EMBL" id="NSFD01000055">
    <property type="protein sequence ID" value="PBA23813.1"/>
    <property type="molecule type" value="Genomic_DNA"/>
</dbReference>
<comment type="caution">
    <text evidence="1">The sequence shown here is derived from an EMBL/GenBank/DDBJ whole genome shotgun (WGS) entry which is preliminary data.</text>
</comment>
<gene>
    <name evidence="1" type="ORF">CKJ66_26540</name>
</gene>
<dbReference type="RefSeq" id="WP_095795207.1">
    <property type="nucleotide sequence ID" value="NZ_NSFD01000055.1"/>
</dbReference>
<sequence length="307" mass="34649">MSAAEFEVWDVTEWEIHSDETEGQEEKWWLIDPSTSEIWLFKPPVIKNGVRQGEDWAERVSTELADLIRVPCARVQLGVRDGRRGSMSRDLKPPGWELQSGQLLLAATDPSYQTKRKGRPGHSLGRIREVLRGVDPPHSPAIPSGFDAFDVFAGYMVLDAWIANRDRHDDNWAILLPPPGSTENYRLSDSYDQSSSLGYNVRDCECTARLRQDGGVQRWTQKGTAWRFEHDPAVGPPTLVDHAVAALGMCRPAVGEYWLDNLRSVSHDTATDVLLRVPELSEPCRTFAGEILRINRERLLGHAGRHY</sequence>
<dbReference type="Proteomes" id="UP000217768">
    <property type="component" value="Unassembled WGS sequence"/>
</dbReference>
<dbReference type="AlphaFoldDB" id="A0A2A2ZBN6"/>
<evidence type="ECO:0000313" key="2">
    <source>
        <dbReference type="Proteomes" id="UP000217768"/>
    </source>
</evidence>